<protein>
    <submittedName>
        <fullName evidence="1">Uncharacterized protein</fullName>
    </submittedName>
</protein>
<reference evidence="1" key="1">
    <citation type="submission" date="2014-11" db="EMBL/GenBank/DDBJ databases">
        <authorList>
            <person name="Amaro Gonzalez C."/>
        </authorList>
    </citation>
    <scope>NUCLEOTIDE SEQUENCE</scope>
</reference>
<reference evidence="1" key="2">
    <citation type="journal article" date="2015" name="Fish Shellfish Immunol.">
        <title>Early steps in the European eel (Anguilla anguilla)-Vibrio vulnificus interaction in the gills: Role of the RtxA13 toxin.</title>
        <authorList>
            <person name="Callol A."/>
            <person name="Pajuelo D."/>
            <person name="Ebbesson L."/>
            <person name="Teles M."/>
            <person name="MacKenzie S."/>
            <person name="Amaro C."/>
        </authorList>
    </citation>
    <scope>NUCLEOTIDE SEQUENCE</scope>
</reference>
<dbReference type="EMBL" id="GBXM01019107">
    <property type="protein sequence ID" value="JAH89470.1"/>
    <property type="molecule type" value="Transcribed_RNA"/>
</dbReference>
<evidence type="ECO:0000313" key="1">
    <source>
        <dbReference type="EMBL" id="JAH89470.1"/>
    </source>
</evidence>
<name>A0A0E9WIR5_ANGAN</name>
<sequence>MSEYVVWTCQMTQYKKTCRCKMHFSVACVSGSPPAIYRYINLYSILQYNQTSFVTSLNTA</sequence>
<dbReference type="AlphaFoldDB" id="A0A0E9WIR5"/>
<organism evidence="1">
    <name type="scientific">Anguilla anguilla</name>
    <name type="common">European freshwater eel</name>
    <name type="synonym">Muraena anguilla</name>
    <dbReference type="NCBI Taxonomy" id="7936"/>
    <lineage>
        <taxon>Eukaryota</taxon>
        <taxon>Metazoa</taxon>
        <taxon>Chordata</taxon>
        <taxon>Craniata</taxon>
        <taxon>Vertebrata</taxon>
        <taxon>Euteleostomi</taxon>
        <taxon>Actinopterygii</taxon>
        <taxon>Neopterygii</taxon>
        <taxon>Teleostei</taxon>
        <taxon>Anguilliformes</taxon>
        <taxon>Anguillidae</taxon>
        <taxon>Anguilla</taxon>
    </lineage>
</organism>
<accession>A0A0E9WIR5</accession>
<proteinExistence type="predicted"/>